<reference evidence="1 2" key="1">
    <citation type="submission" date="2020-09" db="EMBL/GenBank/DDBJ databases">
        <title>De no assembly of potato wild relative species, Solanum commersonii.</title>
        <authorList>
            <person name="Cho K."/>
        </authorList>
    </citation>
    <scope>NUCLEOTIDE SEQUENCE [LARGE SCALE GENOMIC DNA]</scope>
    <source>
        <strain evidence="1">LZ3.2</strain>
        <tissue evidence="1">Leaf</tissue>
    </source>
</reference>
<dbReference type="AlphaFoldDB" id="A0A9J5XQW7"/>
<organism evidence="1 2">
    <name type="scientific">Solanum commersonii</name>
    <name type="common">Commerson's wild potato</name>
    <name type="synonym">Commerson's nightshade</name>
    <dbReference type="NCBI Taxonomy" id="4109"/>
    <lineage>
        <taxon>Eukaryota</taxon>
        <taxon>Viridiplantae</taxon>
        <taxon>Streptophyta</taxon>
        <taxon>Embryophyta</taxon>
        <taxon>Tracheophyta</taxon>
        <taxon>Spermatophyta</taxon>
        <taxon>Magnoliopsida</taxon>
        <taxon>eudicotyledons</taxon>
        <taxon>Gunneridae</taxon>
        <taxon>Pentapetalae</taxon>
        <taxon>asterids</taxon>
        <taxon>lamiids</taxon>
        <taxon>Solanales</taxon>
        <taxon>Solanaceae</taxon>
        <taxon>Solanoideae</taxon>
        <taxon>Solaneae</taxon>
        <taxon>Solanum</taxon>
    </lineage>
</organism>
<dbReference type="Gene3D" id="3.60.10.10">
    <property type="entry name" value="Endonuclease/exonuclease/phosphatase"/>
    <property type="match status" value="1"/>
</dbReference>
<gene>
    <name evidence="1" type="ORF">H5410_039872</name>
</gene>
<keyword evidence="2" id="KW-1185">Reference proteome</keyword>
<dbReference type="EMBL" id="JACXVP010000008">
    <property type="protein sequence ID" value="KAG5589358.1"/>
    <property type="molecule type" value="Genomic_DNA"/>
</dbReference>
<comment type="caution">
    <text evidence="1">The sequence shown here is derived from an EMBL/GenBank/DDBJ whole genome shotgun (WGS) entry which is preliminary data.</text>
</comment>
<protein>
    <submittedName>
        <fullName evidence="1">Uncharacterized protein</fullName>
    </submittedName>
</protein>
<dbReference type="Proteomes" id="UP000824120">
    <property type="component" value="Chromosome 8"/>
</dbReference>
<dbReference type="PANTHER" id="PTHR33710">
    <property type="entry name" value="BNAC02G09200D PROTEIN"/>
    <property type="match status" value="1"/>
</dbReference>
<dbReference type="OrthoDB" id="1720282at2759"/>
<name>A0A9J5XQW7_SOLCO</name>
<dbReference type="PANTHER" id="PTHR33710:SF71">
    <property type="entry name" value="ENDONUCLEASE_EXONUCLEASE_PHOSPHATASE DOMAIN-CONTAINING PROTEIN"/>
    <property type="match status" value="1"/>
</dbReference>
<proteinExistence type="predicted"/>
<feature type="non-terminal residue" evidence="1">
    <location>
        <position position="1"/>
    </location>
</feature>
<sequence>MVAMKELCGGPWVTGGDFNIVRRMGERRGCNRVTNIMNEFSKWIDELELHDPHLSGRKFTWFRGDNHPSAARLDRFLYSMSSEENFKSIKQSTLPRVRSNHNPIILDSVKRLEQEELLRRRKNCLLEELTELDRIQNDRILNDEEMVIKTTILVELEVLAKQEEASWRQKSRLLWLKQGDKNTRFFQRQATAHRRYNTIDRLVVRGVEIQEPTEVKEAMIDFYAKLYSETESWRPSFDFVGCPTVSTKENE</sequence>
<evidence type="ECO:0000313" key="1">
    <source>
        <dbReference type="EMBL" id="KAG5589358.1"/>
    </source>
</evidence>
<dbReference type="InterPro" id="IPR036691">
    <property type="entry name" value="Endo/exonu/phosph_ase_sf"/>
</dbReference>
<dbReference type="SUPFAM" id="SSF56219">
    <property type="entry name" value="DNase I-like"/>
    <property type="match status" value="1"/>
</dbReference>
<accession>A0A9J5XQW7</accession>
<evidence type="ECO:0000313" key="2">
    <source>
        <dbReference type="Proteomes" id="UP000824120"/>
    </source>
</evidence>